<gene>
    <name evidence="5" type="primary">feaR</name>
    <name evidence="5" type="ordered locus">TMO_a0058</name>
</gene>
<dbReference type="InterPro" id="IPR050204">
    <property type="entry name" value="AraC_XylS_family_regulators"/>
</dbReference>
<evidence type="ECO:0000256" key="3">
    <source>
        <dbReference type="ARBA" id="ARBA00023163"/>
    </source>
</evidence>
<evidence type="ECO:0000256" key="1">
    <source>
        <dbReference type="ARBA" id="ARBA00023015"/>
    </source>
</evidence>
<organism evidence="5 6">
    <name type="scientific">Tistrella mobilis (strain KA081020-065)</name>
    <dbReference type="NCBI Taxonomy" id="1110502"/>
    <lineage>
        <taxon>Bacteria</taxon>
        <taxon>Pseudomonadati</taxon>
        <taxon>Pseudomonadota</taxon>
        <taxon>Alphaproteobacteria</taxon>
        <taxon>Geminicoccales</taxon>
        <taxon>Geminicoccaceae</taxon>
        <taxon>Tistrella</taxon>
    </lineage>
</organism>
<dbReference type="Pfam" id="PF12833">
    <property type="entry name" value="HTH_18"/>
    <property type="match status" value="1"/>
</dbReference>
<dbReference type="HOGENOM" id="CLU_049704_0_1_5"/>
<dbReference type="Gene3D" id="1.10.10.60">
    <property type="entry name" value="Homeodomain-like"/>
    <property type="match status" value="1"/>
</dbReference>
<evidence type="ECO:0000313" key="5">
    <source>
        <dbReference type="EMBL" id="AFK55461.1"/>
    </source>
</evidence>
<dbReference type="Pfam" id="PF14525">
    <property type="entry name" value="AraC_binding_2"/>
    <property type="match status" value="1"/>
</dbReference>
<reference evidence="5 6" key="1">
    <citation type="journal article" date="2012" name="J. Am. Chem. Soc.">
        <title>Bacterial biosynthesis and maturation of the didemnin anti-cancer agents.</title>
        <authorList>
            <person name="Xu Y."/>
            <person name="Kersten R.D."/>
            <person name="Nam S.J."/>
            <person name="Lu L."/>
            <person name="Al-Suwailem A.M."/>
            <person name="Zheng H."/>
            <person name="Fenical W."/>
            <person name="Dorrestein P.C."/>
            <person name="Moore B.S."/>
            <person name="Qian P.Y."/>
        </authorList>
    </citation>
    <scope>NUCLEOTIDE SEQUENCE [LARGE SCALE GENOMIC DNA]</scope>
    <source>
        <strain evidence="5 6">KA081020-065</strain>
    </source>
</reference>
<evidence type="ECO:0000256" key="2">
    <source>
        <dbReference type="ARBA" id="ARBA00023125"/>
    </source>
</evidence>
<dbReference type="GO" id="GO:0043565">
    <property type="term" value="F:sequence-specific DNA binding"/>
    <property type="evidence" value="ECO:0007669"/>
    <property type="project" value="InterPro"/>
</dbReference>
<dbReference type="Proteomes" id="UP000005258">
    <property type="component" value="Plasmid pTM1"/>
</dbReference>
<evidence type="ECO:0000259" key="4">
    <source>
        <dbReference type="PROSITE" id="PS01124"/>
    </source>
</evidence>
<keyword evidence="1" id="KW-0805">Transcription regulation</keyword>
<dbReference type="PANTHER" id="PTHR46796">
    <property type="entry name" value="HTH-TYPE TRANSCRIPTIONAL ACTIVATOR RHAS-RELATED"/>
    <property type="match status" value="1"/>
</dbReference>
<dbReference type="GO" id="GO:0003700">
    <property type="term" value="F:DNA-binding transcription factor activity"/>
    <property type="evidence" value="ECO:0007669"/>
    <property type="project" value="InterPro"/>
</dbReference>
<sequence>MPNPSVPDPELSTAAPTQAAGVVRLFGANAGGHDAAFEGWRLALDGVFDVSRPRDGGDPFRGGIVAHDFGQAVITDAHAGGQRFRRDGRTIARGGLDHFIVQLYRQGGFDGEAEGREMAVRPGDVCLFDLSRTMQTDAGQFRNVTLLLPRALLAPLVDTPDDLHGLVLDGSSGPGRILAAHLQSLVAQGALIDPADAGPVMEGTAGLIAGCFRRAMALAGPTDGEAAQVVRHGVRDAVLGAMHRFIDANLTSPELTPDALMQRFHISRPTLYRLFESSGGVVAHIRARRLRRCFAAITDPAQAHRRLSDIAYDWGFTDDTAFARAFRRSFGLSPRDARRAALEARAAGHHDGTIRALPGGDPGLQRLIRQLRTV</sequence>
<proteinExistence type="predicted"/>
<dbReference type="KEGG" id="tmo:TMO_a0058"/>
<dbReference type="InterPro" id="IPR020449">
    <property type="entry name" value="Tscrpt_reg_AraC-type_HTH"/>
</dbReference>
<keyword evidence="5" id="KW-0614">Plasmid</keyword>
<dbReference type="InterPro" id="IPR018060">
    <property type="entry name" value="HTH_AraC"/>
</dbReference>
<dbReference type="AlphaFoldDB" id="I3TRS3"/>
<protein>
    <submittedName>
        <fullName evidence="5">AraC family transcriptional regulator</fullName>
    </submittedName>
</protein>
<name>I3TRS3_TISMK</name>
<dbReference type="InterPro" id="IPR009057">
    <property type="entry name" value="Homeodomain-like_sf"/>
</dbReference>
<keyword evidence="2" id="KW-0238">DNA-binding</keyword>
<geneLocation type="plasmid" evidence="5 6">
    <name>pTM1</name>
</geneLocation>
<dbReference type="SMART" id="SM00342">
    <property type="entry name" value="HTH_ARAC"/>
    <property type="match status" value="1"/>
</dbReference>
<dbReference type="EMBL" id="CP003237">
    <property type="protein sequence ID" value="AFK55461.1"/>
    <property type="molecule type" value="Genomic_DNA"/>
</dbReference>
<dbReference type="PROSITE" id="PS01124">
    <property type="entry name" value="HTH_ARAC_FAMILY_2"/>
    <property type="match status" value="1"/>
</dbReference>
<dbReference type="InterPro" id="IPR035418">
    <property type="entry name" value="AraC-bd_2"/>
</dbReference>
<dbReference type="RefSeq" id="WP_014747138.1">
    <property type="nucleotide sequence ID" value="NC_017957.2"/>
</dbReference>
<dbReference type="SUPFAM" id="SSF46689">
    <property type="entry name" value="Homeodomain-like"/>
    <property type="match status" value="1"/>
</dbReference>
<dbReference type="PRINTS" id="PR00032">
    <property type="entry name" value="HTHARAC"/>
</dbReference>
<dbReference type="PANTHER" id="PTHR46796:SF6">
    <property type="entry name" value="ARAC SUBFAMILY"/>
    <property type="match status" value="1"/>
</dbReference>
<evidence type="ECO:0000313" key="6">
    <source>
        <dbReference type="Proteomes" id="UP000005258"/>
    </source>
</evidence>
<keyword evidence="6" id="KW-1185">Reference proteome</keyword>
<keyword evidence="3" id="KW-0804">Transcription</keyword>
<feature type="domain" description="HTH araC/xylS-type" evidence="4">
    <location>
        <begin position="240"/>
        <end position="340"/>
    </location>
</feature>
<accession>I3TRS3</accession>